<comment type="subcellular location">
    <subcellularLocation>
        <location evidence="1">Membrane</location>
        <topology evidence="1">Multi-pass membrane protein</topology>
    </subcellularLocation>
</comment>
<evidence type="ECO:0000256" key="3">
    <source>
        <dbReference type="ARBA" id="ARBA00022989"/>
    </source>
</evidence>
<accession>A0ABT8GEA0</accession>
<dbReference type="EMBL" id="JAUHQA010000001">
    <property type="protein sequence ID" value="MDN4479744.1"/>
    <property type="molecule type" value="Genomic_DNA"/>
</dbReference>
<evidence type="ECO:0000256" key="4">
    <source>
        <dbReference type="ARBA" id="ARBA00023136"/>
    </source>
</evidence>
<feature type="transmembrane region" description="Helical" evidence="5">
    <location>
        <begin position="15"/>
        <end position="34"/>
    </location>
</feature>
<dbReference type="RefSeq" id="WP_301140942.1">
    <property type="nucleotide sequence ID" value="NZ_JAUHQA010000001.1"/>
</dbReference>
<dbReference type="Pfam" id="PF05154">
    <property type="entry name" value="TM2"/>
    <property type="match status" value="1"/>
</dbReference>
<keyword evidence="3 5" id="KW-1133">Transmembrane helix</keyword>
<dbReference type="PANTHER" id="PTHR21016:SF25">
    <property type="entry name" value="TM2 DOMAIN-CONTAINING PROTEIN DDB_G0277895-RELATED"/>
    <property type="match status" value="1"/>
</dbReference>
<proteinExistence type="predicted"/>
<dbReference type="InterPro" id="IPR007829">
    <property type="entry name" value="TM2"/>
</dbReference>
<evidence type="ECO:0000256" key="1">
    <source>
        <dbReference type="ARBA" id="ARBA00004141"/>
    </source>
</evidence>
<sequence>MSMPSTAIHAPKSLLLAYILWFFLGLFGVQHFYLGKIGRGLLYLLTAGVFGVGWIIDLFTLPSQTRAINAQRAVGIR</sequence>
<dbReference type="InterPro" id="IPR050932">
    <property type="entry name" value="TM2D1-3-like"/>
</dbReference>
<keyword evidence="2 5" id="KW-0812">Transmembrane</keyword>
<evidence type="ECO:0000313" key="8">
    <source>
        <dbReference type="Proteomes" id="UP001172708"/>
    </source>
</evidence>
<dbReference type="PANTHER" id="PTHR21016">
    <property type="entry name" value="BETA-AMYLOID BINDING PROTEIN-RELATED"/>
    <property type="match status" value="1"/>
</dbReference>
<feature type="domain" description="TM2" evidence="6">
    <location>
        <begin position="11"/>
        <end position="59"/>
    </location>
</feature>
<keyword evidence="4 5" id="KW-0472">Membrane</keyword>
<protein>
    <submittedName>
        <fullName evidence="7">TM2 domain-containing protein</fullName>
    </submittedName>
</protein>
<feature type="transmembrane region" description="Helical" evidence="5">
    <location>
        <begin position="41"/>
        <end position="61"/>
    </location>
</feature>
<reference evidence="7" key="1">
    <citation type="submission" date="2023-06" db="EMBL/GenBank/DDBJ databases">
        <title>Egi l300058.</title>
        <authorList>
            <person name="Gao L."/>
            <person name="Fang B.-Z."/>
            <person name="Li W.-J."/>
        </authorList>
    </citation>
    <scope>NUCLEOTIDE SEQUENCE</scope>
    <source>
        <strain evidence="7">EGI L300058</strain>
    </source>
</reference>
<evidence type="ECO:0000313" key="7">
    <source>
        <dbReference type="EMBL" id="MDN4479744.1"/>
    </source>
</evidence>
<comment type="caution">
    <text evidence="7">The sequence shown here is derived from an EMBL/GenBank/DDBJ whole genome shotgun (WGS) entry which is preliminary data.</text>
</comment>
<organism evidence="7 8">
    <name type="scientific">Demequina muriae</name>
    <dbReference type="NCBI Taxonomy" id="3051664"/>
    <lineage>
        <taxon>Bacteria</taxon>
        <taxon>Bacillati</taxon>
        <taxon>Actinomycetota</taxon>
        <taxon>Actinomycetes</taxon>
        <taxon>Micrococcales</taxon>
        <taxon>Demequinaceae</taxon>
        <taxon>Demequina</taxon>
    </lineage>
</organism>
<name>A0ABT8GEA0_9MICO</name>
<gene>
    <name evidence="7" type="ORF">QQX02_02225</name>
</gene>
<evidence type="ECO:0000256" key="5">
    <source>
        <dbReference type="SAM" id="Phobius"/>
    </source>
</evidence>
<keyword evidence="8" id="KW-1185">Reference proteome</keyword>
<dbReference type="Proteomes" id="UP001172708">
    <property type="component" value="Unassembled WGS sequence"/>
</dbReference>
<evidence type="ECO:0000256" key="2">
    <source>
        <dbReference type="ARBA" id="ARBA00022692"/>
    </source>
</evidence>
<evidence type="ECO:0000259" key="6">
    <source>
        <dbReference type="Pfam" id="PF05154"/>
    </source>
</evidence>